<reference evidence="3 4" key="1">
    <citation type="submission" date="2019-06" db="EMBL/GenBank/DDBJ databases">
        <title>Whole genome shotgun sequence of Cellulomonas gelida NBRC 3748.</title>
        <authorList>
            <person name="Hosoyama A."/>
            <person name="Uohara A."/>
            <person name="Ohji S."/>
            <person name="Ichikawa N."/>
        </authorList>
    </citation>
    <scope>NUCLEOTIDE SEQUENCE [LARGE SCALE GENOMIC DNA]</scope>
    <source>
        <strain evidence="3 4">NBRC 3748</strain>
    </source>
</reference>
<keyword evidence="4" id="KW-1185">Reference proteome</keyword>
<dbReference type="Gene3D" id="1.20.1260.10">
    <property type="match status" value="1"/>
</dbReference>
<dbReference type="EMBL" id="BJLQ01000019">
    <property type="protein sequence ID" value="GEA84713.1"/>
    <property type="molecule type" value="Genomic_DNA"/>
</dbReference>
<sequence length="347" mass="35032">MSTTICAAPTTSRVARITRPRRGFAARRAALGAVLAVTALVLSGCGLRLETPPPVEPSPDALEQVRARTVDDALALRSAAQDALTTTTDEQVLPLLDQVVTFSEQHVAALGGEYDSGLEADPDEAPTPSPTPTVATTTAQDVLALLGDTTTTAGTDANSTTDGPLARLIASVAVSRADLTDRLASALGEDSPGPAVPEQVVVPPEVDADVAGPLARAHDEAGYALEVLAARGPEQTRAATLASARAHRAAADAWANAAAIAGTEQDPRLAQYALPTDLDADGALSALGVAVQDGIAHVSTAAIAAVPAGTRDTYLDSLRVAVSEARALGAAASAFPGMPEQAAPATP</sequence>
<accession>A0A4Y3KLF6</accession>
<dbReference type="AlphaFoldDB" id="A0A4Y3KLF6"/>
<name>A0A4Y3KLF6_9CELL</name>
<evidence type="ECO:0000256" key="1">
    <source>
        <dbReference type="SAM" id="MobiDB-lite"/>
    </source>
</evidence>
<dbReference type="RefSeq" id="WP_141370617.1">
    <property type="nucleotide sequence ID" value="NZ_BJLQ01000019.1"/>
</dbReference>
<dbReference type="InterPro" id="IPR029447">
    <property type="entry name" value="DUF4439"/>
</dbReference>
<proteinExistence type="predicted"/>
<feature type="region of interest" description="Disordered" evidence="1">
    <location>
        <begin position="114"/>
        <end position="133"/>
    </location>
</feature>
<dbReference type="SUPFAM" id="SSF47240">
    <property type="entry name" value="Ferritin-like"/>
    <property type="match status" value="1"/>
</dbReference>
<evidence type="ECO:0000313" key="4">
    <source>
        <dbReference type="Proteomes" id="UP000320461"/>
    </source>
</evidence>
<dbReference type="InterPro" id="IPR009078">
    <property type="entry name" value="Ferritin-like_SF"/>
</dbReference>
<dbReference type="OrthoDB" id="5147836at2"/>
<dbReference type="Proteomes" id="UP000320461">
    <property type="component" value="Unassembled WGS sequence"/>
</dbReference>
<gene>
    <name evidence="3" type="ORF">CGE01nite_19640</name>
</gene>
<dbReference type="InterPro" id="IPR012347">
    <property type="entry name" value="Ferritin-like"/>
</dbReference>
<dbReference type="Pfam" id="PF14530">
    <property type="entry name" value="DUF4439"/>
    <property type="match status" value="1"/>
</dbReference>
<comment type="caution">
    <text evidence="3">The sequence shown here is derived from an EMBL/GenBank/DDBJ whole genome shotgun (WGS) entry which is preliminary data.</text>
</comment>
<protein>
    <recommendedName>
        <fullName evidence="2">DUF4439 domain-containing protein</fullName>
    </recommendedName>
</protein>
<evidence type="ECO:0000313" key="3">
    <source>
        <dbReference type="EMBL" id="GEA84713.1"/>
    </source>
</evidence>
<evidence type="ECO:0000259" key="2">
    <source>
        <dbReference type="Pfam" id="PF14530"/>
    </source>
</evidence>
<feature type="domain" description="DUF4439" evidence="2">
    <location>
        <begin position="218"/>
        <end position="340"/>
    </location>
</feature>
<organism evidence="3 4">
    <name type="scientific">Cellulomonas gelida</name>
    <dbReference type="NCBI Taxonomy" id="1712"/>
    <lineage>
        <taxon>Bacteria</taxon>
        <taxon>Bacillati</taxon>
        <taxon>Actinomycetota</taxon>
        <taxon>Actinomycetes</taxon>
        <taxon>Micrococcales</taxon>
        <taxon>Cellulomonadaceae</taxon>
        <taxon>Cellulomonas</taxon>
    </lineage>
</organism>